<feature type="transmembrane region" description="Helical" evidence="1">
    <location>
        <begin position="47"/>
        <end position="69"/>
    </location>
</feature>
<dbReference type="GO" id="GO:0016780">
    <property type="term" value="F:phosphotransferase activity, for other substituted phosphate groups"/>
    <property type="evidence" value="ECO:0007669"/>
    <property type="project" value="InterPro"/>
</dbReference>
<dbReference type="Gene3D" id="1.20.120.1760">
    <property type="match status" value="1"/>
</dbReference>
<proteinExistence type="predicted"/>
<feature type="transmembrane region" description="Helical" evidence="1">
    <location>
        <begin position="137"/>
        <end position="158"/>
    </location>
</feature>
<keyword evidence="2" id="KW-0808">Transferase</keyword>
<gene>
    <name evidence="2" type="ORF">TPC1_15874</name>
</gene>
<protein>
    <submittedName>
        <fullName evidence="2">CDP-alcohol phosphatidyltransferase domain-containing protein</fullName>
    </submittedName>
</protein>
<keyword evidence="1" id="KW-1133">Transmembrane helix</keyword>
<dbReference type="InterPro" id="IPR043130">
    <property type="entry name" value="CDP-OH_PTrfase_TM_dom"/>
</dbReference>
<dbReference type="GO" id="GO:0008654">
    <property type="term" value="P:phospholipid biosynthetic process"/>
    <property type="evidence" value="ECO:0007669"/>
    <property type="project" value="InterPro"/>
</dbReference>
<dbReference type="GO" id="GO:0016020">
    <property type="term" value="C:membrane"/>
    <property type="evidence" value="ECO:0007669"/>
    <property type="project" value="InterPro"/>
</dbReference>
<name>A0A146K8J0_9EUKA</name>
<keyword evidence="1" id="KW-0472">Membrane</keyword>
<sequence length="313" mass="35349">MTFYKQPKFMPFIKLPKSFCASISDELLIFTICINLLFAGFNSIPRYYYANMLSLTNMGFGILSIFYVIKHFNEKILIRVPLYVMLGQFADLFDGRAAEKFGSTKNGEMFDDVADFTSFGVATSALIFKFLKVDIELPTILAAILAMGYLVAVVYRLVRFVVNKRKAGVKTGVAIFQGLPSPAGSAFMITVTCLFEIYEPSWAKYIYITVLALICWLTVSYVPYPHMGRTISKVMSKKVKGIYGAYFFLCMITAVVYKQFKPILALICVSVSLYLISPLFNNKIHLYEKYNKKVAEQTEESGSDIGTNFVPEK</sequence>
<accession>A0A146K8J0</accession>
<feature type="transmembrane region" description="Helical" evidence="1">
    <location>
        <begin position="263"/>
        <end position="280"/>
    </location>
</feature>
<dbReference type="EMBL" id="GDID01004352">
    <property type="protein sequence ID" value="JAP92254.1"/>
    <property type="molecule type" value="Transcribed_RNA"/>
</dbReference>
<reference evidence="2" key="1">
    <citation type="submission" date="2015-07" db="EMBL/GenBank/DDBJ databases">
        <title>Adaptation to a free-living lifestyle via gene acquisitions in the diplomonad Trepomonas sp. PC1.</title>
        <authorList>
            <person name="Xu F."/>
            <person name="Jerlstrom-Hultqvist J."/>
            <person name="Kolisko M."/>
            <person name="Simpson A.G.B."/>
            <person name="Roger A.J."/>
            <person name="Svard S.G."/>
            <person name="Andersson J.O."/>
        </authorList>
    </citation>
    <scope>NUCLEOTIDE SEQUENCE</scope>
    <source>
        <strain evidence="2">PC1</strain>
    </source>
</reference>
<organism evidence="2">
    <name type="scientific">Trepomonas sp. PC1</name>
    <dbReference type="NCBI Taxonomy" id="1076344"/>
    <lineage>
        <taxon>Eukaryota</taxon>
        <taxon>Metamonada</taxon>
        <taxon>Diplomonadida</taxon>
        <taxon>Hexamitidae</taxon>
        <taxon>Hexamitinae</taxon>
        <taxon>Trepomonas</taxon>
    </lineage>
</organism>
<feature type="transmembrane region" description="Helical" evidence="1">
    <location>
        <begin position="179"/>
        <end position="198"/>
    </location>
</feature>
<dbReference type="AlphaFoldDB" id="A0A146K8J0"/>
<feature type="transmembrane region" description="Helical" evidence="1">
    <location>
        <begin position="204"/>
        <end position="222"/>
    </location>
</feature>
<keyword evidence="1" id="KW-0812">Transmembrane</keyword>
<feature type="transmembrane region" description="Helical" evidence="1">
    <location>
        <begin position="21"/>
        <end position="41"/>
    </location>
</feature>
<evidence type="ECO:0000313" key="2">
    <source>
        <dbReference type="EMBL" id="JAP92254.1"/>
    </source>
</evidence>
<evidence type="ECO:0000256" key="1">
    <source>
        <dbReference type="SAM" id="Phobius"/>
    </source>
</evidence>
<feature type="non-terminal residue" evidence="2">
    <location>
        <position position="313"/>
    </location>
</feature>
<feature type="transmembrane region" description="Helical" evidence="1">
    <location>
        <begin position="242"/>
        <end position="257"/>
    </location>
</feature>